<dbReference type="GO" id="GO:1902494">
    <property type="term" value="C:catalytic complex"/>
    <property type="evidence" value="ECO:0007669"/>
    <property type="project" value="UniProtKB-ARBA"/>
</dbReference>
<dbReference type="GO" id="GO:0051537">
    <property type="term" value="F:2 iron, 2 sulfur cluster binding"/>
    <property type="evidence" value="ECO:0007669"/>
    <property type="project" value="UniProtKB-KW"/>
</dbReference>
<dbReference type="GO" id="GO:0022804">
    <property type="term" value="F:active transmembrane transporter activity"/>
    <property type="evidence" value="ECO:0007669"/>
    <property type="project" value="UniProtKB-ARBA"/>
</dbReference>
<dbReference type="GO" id="GO:0005739">
    <property type="term" value="C:mitochondrion"/>
    <property type="evidence" value="ECO:0007669"/>
    <property type="project" value="UniProtKB-ARBA"/>
</dbReference>
<dbReference type="GO" id="GO:0046872">
    <property type="term" value="F:metal ion binding"/>
    <property type="evidence" value="ECO:0007669"/>
    <property type="project" value="UniProtKB-KW"/>
</dbReference>
<evidence type="ECO:0000256" key="2">
    <source>
        <dbReference type="ARBA" id="ARBA00022714"/>
    </source>
</evidence>
<name>A0A1W1BXD5_9ZZZZ</name>
<evidence type="ECO:0000256" key="4">
    <source>
        <dbReference type="ARBA" id="ARBA00022967"/>
    </source>
</evidence>
<dbReference type="GO" id="GO:0098796">
    <property type="term" value="C:membrane protein complex"/>
    <property type="evidence" value="ECO:0007669"/>
    <property type="project" value="UniProtKB-ARBA"/>
</dbReference>
<dbReference type="AlphaFoldDB" id="A0A1W1BXD5"/>
<dbReference type="GO" id="GO:0031967">
    <property type="term" value="C:organelle envelope"/>
    <property type="evidence" value="ECO:0007669"/>
    <property type="project" value="UniProtKB-ARBA"/>
</dbReference>
<reference evidence="9" key="1">
    <citation type="submission" date="2016-10" db="EMBL/GenBank/DDBJ databases">
        <authorList>
            <person name="de Groot N.N."/>
        </authorList>
    </citation>
    <scope>NUCLEOTIDE SEQUENCE</scope>
</reference>
<protein>
    <submittedName>
        <fullName evidence="9">NADH-ubiquinone oxidoreductase chain E</fullName>
        <ecNumber evidence="9">1.6.5.3</ecNumber>
    </submittedName>
</protein>
<keyword evidence="9" id="KW-0560">Oxidoreductase</keyword>
<dbReference type="InterPro" id="IPR002023">
    <property type="entry name" value="NuoE-like"/>
</dbReference>
<keyword evidence="2" id="KW-0001">2Fe-2S</keyword>
<dbReference type="FunFam" id="3.40.30.10:FF:000022">
    <property type="entry name" value="NADH dehydrogenase flavoprotein 2, mitochondrial"/>
    <property type="match status" value="1"/>
</dbReference>
<evidence type="ECO:0000256" key="7">
    <source>
        <dbReference type="ARBA" id="ARBA00023027"/>
    </source>
</evidence>
<sequence>MSIDSKSFAFSAENISKIEELKGRYPSPKALTLPCLWMVQYQEGYISLEAIEEISKYIDTPPMEIYRVATFYTMFNLEPVGRYHIQLCKTLSCQLCGSMDILKRVIEKLGIGVGESSGDGRYTVSQVECLGSCGTAPVMQINDIYYENLTPSSVDEIIDGLEGSRQ</sequence>
<dbReference type="Gene3D" id="1.10.10.1590">
    <property type="entry name" value="NADH-quinone oxidoreductase subunit E"/>
    <property type="match status" value="1"/>
</dbReference>
<keyword evidence="4" id="KW-1278">Translocase</keyword>
<dbReference type="EC" id="1.6.5.3" evidence="9"/>
<dbReference type="GO" id="GO:0022890">
    <property type="term" value="F:inorganic cation transmembrane transporter activity"/>
    <property type="evidence" value="ECO:0007669"/>
    <property type="project" value="UniProtKB-ARBA"/>
</dbReference>
<accession>A0A1W1BXD5</accession>
<dbReference type="CDD" id="cd03064">
    <property type="entry name" value="TRX_Fd_NuoE"/>
    <property type="match status" value="1"/>
</dbReference>
<dbReference type="GO" id="GO:0003954">
    <property type="term" value="F:NADH dehydrogenase activity"/>
    <property type="evidence" value="ECO:0007669"/>
    <property type="project" value="TreeGrafter"/>
</dbReference>
<evidence type="ECO:0000256" key="5">
    <source>
        <dbReference type="ARBA" id="ARBA00023004"/>
    </source>
</evidence>
<dbReference type="GO" id="GO:0098662">
    <property type="term" value="P:inorganic cation transmembrane transport"/>
    <property type="evidence" value="ECO:0007669"/>
    <property type="project" value="UniProtKB-ARBA"/>
</dbReference>
<dbReference type="EMBL" id="FPHC01000047">
    <property type="protein sequence ID" value="SFV58155.1"/>
    <property type="molecule type" value="Genomic_DNA"/>
</dbReference>
<dbReference type="InterPro" id="IPR036249">
    <property type="entry name" value="Thioredoxin-like_sf"/>
</dbReference>
<dbReference type="GO" id="GO:0008324">
    <property type="term" value="F:monoatomic cation transmembrane transporter activity"/>
    <property type="evidence" value="ECO:0007669"/>
    <property type="project" value="UniProtKB-ARBA"/>
</dbReference>
<organism evidence="9">
    <name type="scientific">hydrothermal vent metagenome</name>
    <dbReference type="NCBI Taxonomy" id="652676"/>
    <lineage>
        <taxon>unclassified sequences</taxon>
        <taxon>metagenomes</taxon>
        <taxon>ecological metagenomes</taxon>
    </lineage>
</organism>
<gene>
    <name evidence="9" type="ORF">MNB_SV-6-1353</name>
</gene>
<evidence type="ECO:0000256" key="3">
    <source>
        <dbReference type="ARBA" id="ARBA00022723"/>
    </source>
</evidence>
<dbReference type="Pfam" id="PF01257">
    <property type="entry name" value="2Fe-2S_thioredx"/>
    <property type="match status" value="1"/>
</dbReference>
<dbReference type="SUPFAM" id="SSF52833">
    <property type="entry name" value="Thioredoxin-like"/>
    <property type="match status" value="1"/>
</dbReference>
<keyword evidence="3" id="KW-0479">Metal-binding</keyword>
<dbReference type="NCBIfam" id="TIGR01958">
    <property type="entry name" value="nuoE_fam"/>
    <property type="match status" value="1"/>
</dbReference>
<dbReference type="FunFam" id="1.10.10.1590:FF:000001">
    <property type="entry name" value="NADH-quinone oxidoreductase subunit E"/>
    <property type="match status" value="1"/>
</dbReference>
<dbReference type="Gene3D" id="3.40.30.10">
    <property type="entry name" value="Glutaredoxin"/>
    <property type="match status" value="1"/>
</dbReference>
<dbReference type="InterPro" id="IPR041921">
    <property type="entry name" value="NuoE_N"/>
</dbReference>
<comment type="similarity">
    <text evidence="1">Belongs to the complex I 24 kDa subunit family.</text>
</comment>
<keyword evidence="9" id="KW-0830">Ubiquinone</keyword>
<dbReference type="GO" id="GO:0031090">
    <property type="term" value="C:organelle membrane"/>
    <property type="evidence" value="ECO:0007669"/>
    <property type="project" value="UniProtKB-ARBA"/>
</dbReference>
<keyword evidence="7" id="KW-0520">NAD</keyword>
<comment type="cofactor">
    <cofactor evidence="8">
        <name>[2Fe-2S] cluster</name>
        <dbReference type="ChEBI" id="CHEBI:190135"/>
    </cofactor>
</comment>
<dbReference type="PIRSF" id="PIRSF000216">
    <property type="entry name" value="NADH_DH_24kDa"/>
    <property type="match status" value="1"/>
</dbReference>
<evidence type="ECO:0000256" key="6">
    <source>
        <dbReference type="ARBA" id="ARBA00023014"/>
    </source>
</evidence>
<evidence type="ECO:0000256" key="1">
    <source>
        <dbReference type="ARBA" id="ARBA00010643"/>
    </source>
</evidence>
<proteinExistence type="inferred from homology"/>
<keyword evidence="6" id="KW-0411">Iron-sulfur</keyword>
<dbReference type="PANTHER" id="PTHR10371">
    <property type="entry name" value="NADH DEHYDROGENASE UBIQUINONE FLAVOPROTEIN 2, MITOCHONDRIAL"/>
    <property type="match status" value="1"/>
</dbReference>
<evidence type="ECO:0000256" key="8">
    <source>
        <dbReference type="ARBA" id="ARBA00034078"/>
    </source>
</evidence>
<dbReference type="PANTHER" id="PTHR10371:SF3">
    <property type="entry name" value="NADH DEHYDROGENASE [UBIQUINONE] FLAVOPROTEIN 2, MITOCHONDRIAL"/>
    <property type="match status" value="1"/>
</dbReference>
<dbReference type="InterPro" id="IPR042128">
    <property type="entry name" value="NuoE_dom"/>
</dbReference>
<keyword evidence="5" id="KW-0408">Iron</keyword>
<evidence type="ECO:0000313" key="9">
    <source>
        <dbReference type="EMBL" id="SFV58155.1"/>
    </source>
</evidence>